<gene>
    <name evidence="1" type="ORF">LGQ03_13325</name>
</gene>
<comment type="caution">
    <text evidence="1">The sequence shown here is derived from an EMBL/GenBank/DDBJ whole genome shotgun (WGS) entry which is preliminary data.</text>
</comment>
<evidence type="ECO:0008006" key="3">
    <source>
        <dbReference type="Google" id="ProtNLM"/>
    </source>
</evidence>
<evidence type="ECO:0000313" key="1">
    <source>
        <dbReference type="EMBL" id="MCB5200226.1"/>
    </source>
</evidence>
<dbReference type="Proteomes" id="UP001138961">
    <property type="component" value="Unassembled WGS sequence"/>
</dbReference>
<evidence type="ECO:0000313" key="2">
    <source>
        <dbReference type="Proteomes" id="UP001138961"/>
    </source>
</evidence>
<reference evidence="1" key="1">
    <citation type="submission" date="2021-10" db="EMBL/GenBank/DDBJ databases">
        <title>Loktanella gaetbuli sp. nov., isolated from a tidal flat.</title>
        <authorList>
            <person name="Park S."/>
            <person name="Yoon J.-H."/>
        </authorList>
    </citation>
    <scope>NUCLEOTIDE SEQUENCE</scope>
    <source>
        <strain evidence="1">TSTF-M6</strain>
    </source>
</reference>
<proteinExistence type="predicted"/>
<organism evidence="1 2">
    <name type="scientific">Loktanella gaetbuli</name>
    <dbReference type="NCBI Taxonomy" id="2881335"/>
    <lineage>
        <taxon>Bacteria</taxon>
        <taxon>Pseudomonadati</taxon>
        <taxon>Pseudomonadota</taxon>
        <taxon>Alphaproteobacteria</taxon>
        <taxon>Rhodobacterales</taxon>
        <taxon>Roseobacteraceae</taxon>
        <taxon>Loktanella</taxon>
    </lineage>
</organism>
<sequence length="133" mass="14753">MLWGACACAGCSPGRTAKASSIYLFRIQLPHLPVIKLGYSASPARRLRQQLGIAKGVETDIIRAIRLPTGHLARAEEELCHRILCRERPDWEVPKAVYGDAINTVSEIYLPVAEARIMAMLDEIEARFAGQRP</sequence>
<protein>
    <recommendedName>
        <fullName evidence="3">GIY-YIG nuclease family protein</fullName>
    </recommendedName>
</protein>
<dbReference type="RefSeq" id="WP_226748799.1">
    <property type="nucleotide sequence ID" value="NZ_JAJATZ010000006.1"/>
</dbReference>
<name>A0ABS8BXQ3_9RHOB</name>
<keyword evidence="2" id="KW-1185">Reference proteome</keyword>
<dbReference type="EMBL" id="JAJATZ010000006">
    <property type="protein sequence ID" value="MCB5200226.1"/>
    <property type="molecule type" value="Genomic_DNA"/>
</dbReference>
<accession>A0ABS8BXQ3</accession>